<sequence>LQIALAVTPLLILPLMMFGGFFLNNGSAPVYFAWIQWISPIKYGFASLAKNQLSGMLIGGQPLGSEQLRNLSLDGGFPIFANIAMLFVLYVAVTLLAFLSLFRLVNSLSGKKLLTRKELKNQLLRESTNNKINHKQMH</sequence>
<dbReference type="Pfam" id="PF01061">
    <property type="entry name" value="ABC2_membrane"/>
    <property type="match status" value="1"/>
</dbReference>
<keyword evidence="2 5" id="KW-0812">Transmembrane</keyword>
<comment type="subcellular location">
    <subcellularLocation>
        <location evidence="1">Membrane</location>
        <topology evidence="1">Multi-pass membrane protein</topology>
    </subcellularLocation>
</comment>
<reference evidence="7 8" key="1">
    <citation type="submission" date="2023-04" db="EMBL/GenBank/DDBJ databases">
        <title>Genome of Basidiobolus ranarum AG-B5.</title>
        <authorList>
            <person name="Stajich J.E."/>
            <person name="Carter-House D."/>
            <person name="Gryganskyi A."/>
        </authorList>
    </citation>
    <scope>NUCLEOTIDE SEQUENCE [LARGE SCALE GENOMIC DNA]</scope>
    <source>
        <strain evidence="7 8">AG-B5</strain>
    </source>
</reference>
<proteinExistence type="predicted"/>
<keyword evidence="3 5" id="KW-1133">Transmembrane helix</keyword>
<feature type="domain" description="ABC-2 type transporter transmembrane" evidence="6">
    <location>
        <begin position="2"/>
        <end position="53"/>
    </location>
</feature>
<keyword evidence="8" id="KW-1185">Reference proteome</keyword>
<feature type="transmembrane region" description="Helical" evidence="5">
    <location>
        <begin position="79"/>
        <end position="102"/>
    </location>
</feature>
<evidence type="ECO:0000256" key="2">
    <source>
        <dbReference type="ARBA" id="ARBA00022692"/>
    </source>
</evidence>
<protein>
    <recommendedName>
        <fullName evidence="6">ABC-2 type transporter transmembrane domain-containing protein</fullName>
    </recommendedName>
</protein>
<dbReference type="InterPro" id="IPR013525">
    <property type="entry name" value="ABC2_TM"/>
</dbReference>
<evidence type="ECO:0000256" key="1">
    <source>
        <dbReference type="ARBA" id="ARBA00004141"/>
    </source>
</evidence>
<evidence type="ECO:0000256" key="5">
    <source>
        <dbReference type="SAM" id="Phobius"/>
    </source>
</evidence>
<accession>A0ABR2VVX0</accession>
<feature type="non-terminal residue" evidence="7">
    <location>
        <position position="1"/>
    </location>
</feature>
<keyword evidence="4 5" id="KW-0472">Membrane</keyword>
<evidence type="ECO:0000259" key="6">
    <source>
        <dbReference type="Pfam" id="PF01061"/>
    </source>
</evidence>
<evidence type="ECO:0000313" key="7">
    <source>
        <dbReference type="EMBL" id="KAK9704300.1"/>
    </source>
</evidence>
<organism evidence="7 8">
    <name type="scientific">Basidiobolus ranarum</name>
    <dbReference type="NCBI Taxonomy" id="34480"/>
    <lineage>
        <taxon>Eukaryota</taxon>
        <taxon>Fungi</taxon>
        <taxon>Fungi incertae sedis</taxon>
        <taxon>Zoopagomycota</taxon>
        <taxon>Entomophthoromycotina</taxon>
        <taxon>Basidiobolomycetes</taxon>
        <taxon>Basidiobolales</taxon>
        <taxon>Basidiobolaceae</taxon>
        <taxon>Basidiobolus</taxon>
    </lineage>
</organism>
<dbReference type="EMBL" id="JASJQH010007570">
    <property type="protein sequence ID" value="KAK9704300.1"/>
    <property type="molecule type" value="Genomic_DNA"/>
</dbReference>
<evidence type="ECO:0000256" key="4">
    <source>
        <dbReference type="ARBA" id="ARBA00023136"/>
    </source>
</evidence>
<evidence type="ECO:0000313" key="8">
    <source>
        <dbReference type="Proteomes" id="UP001479436"/>
    </source>
</evidence>
<name>A0ABR2VVX0_9FUNG</name>
<evidence type="ECO:0000256" key="3">
    <source>
        <dbReference type="ARBA" id="ARBA00022989"/>
    </source>
</evidence>
<dbReference type="Proteomes" id="UP001479436">
    <property type="component" value="Unassembled WGS sequence"/>
</dbReference>
<gene>
    <name evidence="7" type="ORF">K7432_010266</name>
</gene>
<comment type="caution">
    <text evidence="7">The sequence shown here is derived from an EMBL/GenBank/DDBJ whole genome shotgun (WGS) entry which is preliminary data.</text>
</comment>